<accession>X1PN52</accession>
<gene>
    <name evidence="1" type="ORF">S06H3_57091</name>
</gene>
<evidence type="ECO:0000313" key="1">
    <source>
        <dbReference type="EMBL" id="GAI57283.1"/>
    </source>
</evidence>
<comment type="caution">
    <text evidence="1">The sequence shown here is derived from an EMBL/GenBank/DDBJ whole genome shotgun (WGS) entry which is preliminary data.</text>
</comment>
<name>X1PN52_9ZZZZ</name>
<protein>
    <submittedName>
        <fullName evidence="1">Uncharacterized protein</fullName>
    </submittedName>
</protein>
<proteinExistence type="predicted"/>
<dbReference type="EMBL" id="BARV01036804">
    <property type="protein sequence ID" value="GAI57283.1"/>
    <property type="molecule type" value="Genomic_DNA"/>
</dbReference>
<dbReference type="AlphaFoldDB" id="X1PN52"/>
<sequence length="33" mass="3726">MGGKLSLGGKLSPAVGAGIDYRRWSWWVYRLNM</sequence>
<organism evidence="1">
    <name type="scientific">marine sediment metagenome</name>
    <dbReference type="NCBI Taxonomy" id="412755"/>
    <lineage>
        <taxon>unclassified sequences</taxon>
        <taxon>metagenomes</taxon>
        <taxon>ecological metagenomes</taxon>
    </lineage>
</organism>
<reference evidence="1" key="1">
    <citation type="journal article" date="2014" name="Front. Microbiol.">
        <title>High frequency of phylogenetically diverse reductive dehalogenase-homologous genes in deep subseafloor sedimentary metagenomes.</title>
        <authorList>
            <person name="Kawai M."/>
            <person name="Futagami T."/>
            <person name="Toyoda A."/>
            <person name="Takaki Y."/>
            <person name="Nishi S."/>
            <person name="Hori S."/>
            <person name="Arai W."/>
            <person name="Tsubouchi T."/>
            <person name="Morono Y."/>
            <person name="Uchiyama I."/>
            <person name="Ito T."/>
            <person name="Fujiyama A."/>
            <person name="Inagaki F."/>
            <person name="Takami H."/>
        </authorList>
    </citation>
    <scope>NUCLEOTIDE SEQUENCE</scope>
    <source>
        <strain evidence="1">Expedition CK06-06</strain>
    </source>
</reference>
<feature type="non-terminal residue" evidence="1">
    <location>
        <position position="33"/>
    </location>
</feature>